<dbReference type="OrthoDB" id="9804478at2"/>
<dbReference type="CDD" id="cd00009">
    <property type="entry name" value="AAA"/>
    <property type="match status" value="1"/>
</dbReference>
<comment type="catalytic activity">
    <reaction evidence="9">
        <text>ATP + H2O = ADP + phosphate + H(+)</text>
        <dbReference type="Rhea" id="RHEA:13065"/>
        <dbReference type="ChEBI" id="CHEBI:15377"/>
        <dbReference type="ChEBI" id="CHEBI:15378"/>
        <dbReference type="ChEBI" id="CHEBI:30616"/>
        <dbReference type="ChEBI" id="CHEBI:43474"/>
        <dbReference type="ChEBI" id="CHEBI:456216"/>
    </reaction>
</comment>
<keyword evidence="3 9" id="KW-0227">DNA damage</keyword>
<feature type="region of interest" description="Head domain (RuvB-H)" evidence="9">
    <location>
        <begin position="255"/>
        <end position="345"/>
    </location>
</feature>
<keyword evidence="13" id="KW-1185">Reference proteome</keyword>
<dbReference type="GO" id="GO:0005524">
    <property type="term" value="F:ATP binding"/>
    <property type="evidence" value="ECO:0007669"/>
    <property type="project" value="UniProtKB-UniRule"/>
</dbReference>
<dbReference type="Pfam" id="PF05491">
    <property type="entry name" value="WHD_RuvB"/>
    <property type="match status" value="1"/>
</dbReference>
<reference evidence="11 13" key="1">
    <citation type="submission" date="2017-05" db="EMBL/GenBank/DDBJ databases">
        <authorList>
            <person name="Blom J."/>
        </authorList>
    </citation>
    <scope>NUCLEOTIDE SEQUENCE [LARGE SCALE GENOMIC DNA]</scope>
    <source>
        <strain evidence="11">PD885</strain>
    </source>
</reference>
<comment type="subcellular location">
    <subcellularLocation>
        <location evidence="9">Cytoplasm</location>
    </subcellularLocation>
</comment>
<dbReference type="GO" id="GO:0048476">
    <property type="term" value="C:Holliday junction resolvase complex"/>
    <property type="evidence" value="ECO:0007669"/>
    <property type="project" value="UniProtKB-UniRule"/>
</dbReference>
<dbReference type="SUPFAM" id="SSF46785">
    <property type="entry name" value="Winged helix' DNA-binding domain"/>
    <property type="match status" value="1"/>
</dbReference>
<dbReference type="Pfam" id="PF05496">
    <property type="entry name" value="RuvB_N"/>
    <property type="match status" value="1"/>
</dbReference>
<keyword evidence="8 9" id="KW-0234">DNA repair</keyword>
<keyword evidence="7 9" id="KW-0233">DNA recombination</keyword>
<dbReference type="InterPro" id="IPR036388">
    <property type="entry name" value="WH-like_DNA-bd_sf"/>
</dbReference>
<dbReference type="SMART" id="SM00382">
    <property type="entry name" value="AAA"/>
    <property type="match status" value="1"/>
</dbReference>
<dbReference type="PANTHER" id="PTHR42848:SF1">
    <property type="entry name" value="HOLLIDAY JUNCTION BRANCH MIGRATION COMPLEX SUBUNIT RUVB"/>
    <property type="match status" value="1"/>
</dbReference>
<accession>A0A1Y6HM57</accession>
<dbReference type="FunFam" id="3.40.50.300:FF:000073">
    <property type="entry name" value="Holliday junction ATP-dependent DNA helicase RuvB"/>
    <property type="match status" value="1"/>
</dbReference>
<comment type="similarity">
    <text evidence="9">Belongs to the RuvB family.</text>
</comment>
<evidence type="ECO:0000256" key="2">
    <source>
        <dbReference type="ARBA" id="ARBA00022741"/>
    </source>
</evidence>
<feature type="binding site" evidence="9">
    <location>
        <position position="66"/>
    </location>
    <ligand>
        <name>ATP</name>
        <dbReference type="ChEBI" id="CHEBI:30616"/>
    </ligand>
</feature>
<feature type="binding site" evidence="9">
    <location>
        <position position="315"/>
    </location>
    <ligand>
        <name>DNA</name>
        <dbReference type="ChEBI" id="CHEBI:16991"/>
    </ligand>
</feature>
<dbReference type="InterPro" id="IPR003593">
    <property type="entry name" value="AAA+_ATPase"/>
</dbReference>
<dbReference type="eggNOG" id="COG2255">
    <property type="taxonomic scope" value="Bacteria"/>
</dbReference>
<keyword evidence="4 9" id="KW-0378">Hydrolase</keyword>
<comment type="function">
    <text evidence="9">The RuvA-RuvB-RuvC complex processes Holliday junction (HJ) DNA during genetic recombination and DNA repair, while the RuvA-RuvB complex plays an important role in the rescue of blocked DNA replication forks via replication fork reversal (RFR). RuvA specifically binds to HJ cruciform DNA, conferring on it an open structure. The RuvB hexamer acts as an ATP-dependent pump, pulling dsDNA into and through the RuvAB complex. RuvB forms 2 homohexamers on either side of HJ DNA bound by 1 or 2 RuvA tetramers; 4 subunits per hexamer contact DNA at a time. Coordinated motions by a converter formed by DNA-disengaged RuvB subunits stimulates ATP hydrolysis and nucleotide exchange. Immobilization of the converter enables RuvB to convert the ATP-contained energy into a lever motion, pulling 2 nucleotides of DNA out of the RuvA tetramer per ATP hydrolyzed, thus driving DNA branch migration. The RuvB motors rotate together with the DNA substrate, which together with the progressing nucleotide cycle form the mechanistic basis for DNA recombination by continuous HJ branch migration. Branch migration allows RuvC to scan DNA until it finds its consensus sequence, where it cleaves and resolves cruciform DNA.</text>
</comment>
<dbReference type="Gene3D" id="3.40.50.300">
    <property type="entry name" value="P-loop containing nucleotide triphosphate hydrolases"/>
    <property type="match status" value="1"/>
</dbReference>
<evidence type="ECO:0000313" key="13">
    <source>
        <dbReference type="Proteomes" id="UP000195877"/>
    </source>
</evidence>
<feature type="binding site" evidence="9">
    <location>
        <position position="171"/>
    </location>
    <ligand>
        <name>ATP</name>
        <dbReference type="ChEBI" id="CHEBI:30616"/>
    </ligand>
</feature>
<keyword evidence="6 9" id="KW-0238">DNA-binding</keyword>
<dbReference type="EC" id="3.6.4.-" evidence="9"/>
<feature type="binding site" evidence="9">
    <location>
        <position position="218"/>
    </location>
    <ligand>
        <name>ATP</name>
        <dbReference type="ChEBI" id="CHEBI:30616"/>
    </ligand>
</feature>
<dbReference type="Proteomes" id="UP000195877">
    <property type="component" value="Chromosome 1"/>
</dbReference>
<dbReference type="RefSeq" id="WP_002808026.1">
    <property type="nucleotide sequence ID" value="NZ_CP016830.1"/>
</dbReference>
<dbReference type="InterPro" id="IPR004605">
    <property type="entry name" value="DNA_helicase_Holl-junc_RuvB"/>
</dbReference>
<comment type="caution">
    <text evidence="9">Lacks conserved residue(s) required for the propagation of feature annotation.</text>
</comment>
<dbReference type="InterPro" id="IPR036390">
    <property type="entry name" value="WH_DNA-bd_sf"/>
</dbReference>
<dbReference type="Proteomes" id="UP000195953">
    <property type="component" value="Chromosome 1"/>
</dbReference>
<evidence type="ECO:0000256" key="9">
    <source>
        <dbReference type="HAMAP-Rule" id="MF_00016"/>
    </source>
</evidence>
<keyword evidence="5 9" id="KW-0067">ATP-binding</keyword>
<dbReference type="Pfam" id="PF17864">
    <property type="entry name" value="AAA_lid_4"/>
    <property type="match status" value="1"/>
</dbReference>
<feature type="binding site" evidence="9">
    <location>
        <position position="21"/>
    </location>
    <ligand>
        <name>ATP</name>
        <dbReference type="ChEBI" id="CHEBI:30616"/>
    </ligand>
</feature>
<name>A0A1Y6HM57_9XANT</name>
<dbReference type="AlphaFoldDB" id="A0A1Y6HM57"/>
<feature type="region of interest" description="Small ATPAse domain (RuvB-S)" evidence="9">
    <location>
        <begin position="182"/>
        <end position="252"/>
    </location>
</feature>
<organism evidence="12 14">
    <name type="scientific">Xanthomonas fragariae</name>
    <dbReference type="NCBI Taxonomy" id="48664"/>
    <lineage>
        <taxon>Bacteria</taxon>
        <taxon>Pseudomonadati</taxon>
        <taxon>Pseudomonadota</taxon>
        <taxon>Gammaproteobacteria</taxon>
        <taxon>Lysobacterales</taxon>
        <taxon>Lysobacteraceae</taxon>
        <taxon>Xanthomonas</taxon>
    </lineage>
</organism>
<sequence>MDRIIASSSTREDDAADASIRPQRLADYLGQQPVREQMEIYIQAAKARGEAMDHVLIFGPPGLGKTTLSHVIANELGVSLRVTSGPVIEKAGDLAALLTNLQPHDVLFIDEIHRLSPVVEEVLYPAMEDFQIDIMIGDGPAARSIKIDLPPFTLIGATTRAGLLTAPLRDRFGIVQRLEFYSPQELTRIVIRSAAILGIDCTPDGAAEIARRARGTPRIANRLLRRVRDYAQVKAAGQIDLPVAQAAMQMLKVDPEGFDELDRRMLRVIVDHFDGGPVGVESLAASLSEERGTLEDVIEPYLIQQGFLIRTARGRMATNKAYRHLGLKPKAAPVPDLFAEDEDVG</sequence>
<feature type="region of interest" description="Large ATPase domain (RuvB-L)" evidence="9">
    <location>
        <begin position="1"/>
        <end position="181"/>
    </location>
</feature>
<feature type="binding site" evidence="9">
    <location>
        <position position="181"/>
    </location>
    <ligand>
        <name>ATP</name>
        <dbReference type="ChEBI" id="CHEBI:30616"/>
    </ligand>
</feature>
<evidence type="ECO:0000313" key="11">
    <source>
        <dbReference type="EMBL" id="SMQ98271.1"/>
    </source>
</evidence>
<comment type="subunit">
    <text evidence="9">Homohexamer. Forms an RuvA(8)-RuvB(12)-Holliday junction (HJ) complex. HJ DNA is sandwiched between 2 RuvA tetramers; dsDNA enters through RuvA and exits via RuvB. An RuvB hexamer assembles on each DNA strand where it exits the tetramer. Each RuvB hexamer is contacted by two RuvA subunits (via domain III) on 2 adjacent RuvB subunits; this complex drives branch migration. In the full resolvosome a probable DNA-RuvA(4)-RuvB(12)-RuvC(2) complex forms which resolves the HJ.</text>
</comment>
<dbReference type="InterPro" id="IPR027417">
    <property type="entry name" value="P-loop_NTPase"/>
</dbReference>
<dbReference type="GO" id="GO:0006281">
    <property type="term" value="P:DNA repair"/>
    <property type="evidence" value="ECO:0007669"/>
    <property type="project" value="UniProtKB-UniRule"/>
</dbReference>
<feature type="binding site" evidence="9">
    <location>
        <position position="67"/>
    </location>
    <ligand>
        <name>ATP</name>
        <dbReference type="ChEBI" id="CHEBI:30616"/>
    </ligand>
</feature>
<evidence type="ECO:0000256" key="3">
    <source>
        <dbReference type="ARBA" id="ARBA00022763"/>
    </source>
</evidence>
<dbReference type="STRING" id="48664.BER92_14460"/>
<evidence type="ECO:0000313" key="12">
    <source>
        <dbReference type="EMBL" id="SMR04266.1"/>
    </source>
</evidence>
<dbReference type="NCBIfam" id="TIGR00635">
    <property type="entry name" value="ruvB"/>
    <property type="match status" value="1"/>
</dbReference>
<dbReference type="EMBL" id="LT853882">
    <property type="protein sequence ID" value="SMQ98271.1"/>
    <property type="molecule type" value="Genomic_DNA"/>
</dbReference>
<keyword evidence="1 9" id="KW-0963">Cytoplasm</keyword>
<evidence type="ECO:0000256" key="1">
    <source>
        <dbReference type="ARBA" id="ARBA00022490"/>
    </source>
</evidence>
<dbReference type="EMBL" id="LT853885">
    <property type="protein sequence ID" value="SMR04266.1"/>
    <property type="molecule type" value="Genomic_DNA"/>
</dbReference>
<dbReference type="InterPro" id="IPR008823">
    <property type="entry name" value="RuvB_wg_C"/>
</dbReference>
<dbReference type="GO" id="GO:0000400">
    <property type="term" value="F:four-way junction DNA binding"/>
    <property type="evidence" value="ECO:0007669"/>
    <property type="project" value="UniProtKB-UniRule"/>
</dbReference>
<feature type="binding site" evidence="9">
    <location>
        <begin position="128"/>
        <end position="130"/>
    </location>
    <ligand>
        <name>ATP</name>
        <dbReference type="ChEBI" id="CHEBI:30616"/>
    </ligand>
</feature>
<evidence type="ECO:0000259" key="10">
    <source>
        <dbReference type="SMART" id="SM00382"/>
    </source>
</evidence>
<reference evidence="12 14" key="2">
    <citation type="submission" date="2017-05" db="EMBL/GenBank/DDBJ databases">
        <authorList>
            <person name="Song R."/>
            <person name="Chenine A.L."/>
            <person name="Ruprecht R.M."/>
        </authorList>
    </citation>
    <scope>NUCLEOTIDE SEQUENCE [LARGE SCALE GENOMIC DNA]</scope>
    <source>
        <strain evidence="12">PD5205</strain>
    </source>
</reference>
<dbReference type="InterPro" id="IPR008824">
    <property type="entry name" value="RuvB-like_N"/>
</dbReference>
<proteinExistence type="inferred from homology"/>
<keyword evidence="2 9" id="KW-0547">Nucleotide-binding</keyword>
<evidence type="ECO:0000256" key="8">
    <source>
        <dbReference type="ARBA" id="ARBA00023204"/>
    </source>
</evidence>
<dbReference type="KEGG" id="xfr:BER92_14460"/>
<dbReference type="SUPFAM" id="SSF52540">
    <property type="entry name" value="P-loop containing nucleoside triphosphate hydrolases"/>
    <property type="match status" value="1"/>
</dbReference>
<feature type="binding site" evidence="9">
    <location>
        <position position="20"/>
    </location>
    <ligand>
        <name>ATP</name>
        <dbReference type="ChEBI" id="CHEBI:30616"/>
    </ligand>
</feature>
<comment type="domain">
    <text evidence="9">Has 3 domains, the large (RuvB-L) and small ATPase (RuvB-S) domains and the C-terminal head (RuvB-H) domain. The head domain binds DNA, while the ATPase domains jointly bind ATP, ADP or are empty depending on the state of the subunit in the translocation cycle. During a single DNA translocation step the structure of each domain remains the same, but their relative positions change.</text>
</comment>
<keyword evidence="12" id="KW-0347">Helicase</keyword>
<feature type="binding site" evidence="9">
    <location>
        <position position="62"/>
    </location>
    <ligand>
        <name>ATP</name>
        <dbReference type="ChEBI" id="CHEBI:30616"/>
    </ligand>
</feature>
<dbReference type="GO" id="GO:0016787">
    <property type="term" value="F:hydrolase activity"/>
    <property type="evidence" value="ECO:0007669"/>
    <property type="project" value="UniProtKB-KW"/>
</dbReference>
<evidence type="ECO:0000313" key="14">
    <source>
        <dbReference type="Proteomes" id="UP000195953"/>
    </source>
</evidence>
<evidence type="ECO:0000256" key="7">
    <source>
        <dbReference type="ARBA" id="ARBA00023172"/>
    </source>
</evidence>
<evidence type="ECO:0000256" key="6">
    <source>
        <dbReference type="ARBA" id="ARBA00023125"/>
    </source>
</evidence>
<feature type="binding site" evidence="9">
    <location>
        <position position="65"/>
    </location>
    <ligand>
        <name>ATP</name>
        <dbReference type="ChEBI" id="CHEBI:30616"/>
    </ligand>
</feature>
<dbReference type="NCBIfam" id="NF000868">
    <property type="entry name" value="PRK00080.1"/>
    <property type="match status" value="1"/>
</dbReference>
<protein>
    <recommendedName>
        <fullName evidence="9">Holliday junction branch migration complex subunit RuvB</fullName>
        <ecNumber evidence="9">3.6.4.-</ecNumber>
    </recommendedName>
</protein>
<feature type="binding site" evidence="9">
    <location>
        <position position="66"/>
    </location>
    <ligand>
        <name>Mg(2+)</name>
        <dbReference type="ChEBI" id="CHEBI:18420"/>
    </ligand>
</feature>
<dbReference type="Gene3D" id="1.10.8.60">
    <property type="match status" value="1"/>
</dbReference>
<evidence type="ECO:0000256" key="4">
    <source>
        <dbReference type="ARBA" id="ARBA00022801"/>
    </source>
</evidence>
<dbReference type="PANTHER" id="PTHR42848">
    <property type="match status" value="1"/>
</dbReference>
<dbReference type="GO" id="GO:0009378">
    <property type="term" value="F:four-way junction helicase activity"/>
    <property type="evidence" value="ECO:0007669"/>
    <property type="project" value="InterPro"/>
</dbReference>
<gene>
    <name evidence="9 12" type="primary">ruvB</name>
    <name evidence="12" type="ORF">PD5205_02983</name>
    <name evidence="11" type="ORF">PD885_01013</name>
</gene>
<feature type="binding site" evidence="9">
    <location>
        <position position="291"/>
    </location>
    <ligand>
        <name>DNA</name>
        <dbReference type="ChEBI" id="CHEBI:16991"/>
    </ligand>
</feature>
<dbReference type="HAMAP" id="MF_00016">
    <property type="entry name" value="DNA_HJ_migration_RuvB"/>
    <property type="match status" value="1"/>
</dbReference>
<dbReference type="InterPro" id="IPR041445">
    <property type="entry name" value="AAA_lid_4"/>
</dbReference>
<dbReference type="Gene3D" id="1.10.10.10">
    <property type="entry name" value="Winged helix-like DNA-binding domain superfamily/Winged helix DNA-binding domain"/>
    <property type="match status" value="1"/>
</dbReference>
<dbReference type="GO" id="GO:0005737">
    <property type="term" value="C:cytoplasm"/>
    <property type="evidence" value="ECO:0007669"/>
    <property type="project" value="UniProtKB-SubCell"/>
</dbReference>
<dbReference type="GeneID" id="61893432"/>
<feature type="domain" description="AAA+ ATPase" evidence="10">
    <location>
        <begin position="51"/>
        <end position="178"/>
    </location>
</feature>
<dbReference type="GO" id="GO:0006310">
    <property type="term" value="P:DNA recombination"/>
    <property type="evidence" value="ECO:0007669"/>
    <property type="project" value="UniProtKB-UniRule"/>
</dbReference>
<evidence type="ECO:0000256" key="5">
    <source>
        <dbReference type="ARBA" id="ARBA00022840"/>
    </source>
</evidence>
<feature type="binding site" evidence="9">
    <location>
        <position position="310"/>
    </location>
    <ligand>
        <name>DNA</name>
        <dbReference type="ChEBI" id="CHEBI:16991"/>
    </ligand>
</feature>